<evidence type="ECO:0000256" key="10">
    <source>
        <dbReference type="ARBA" id="ARBA00023310"/>
    </source>
</evidence>
<feature type="domain" description="PH" evidence="12">
    <location>
        <begin position="1382"/>
        <end position="1496"/>
    </location>
</feature>
<keyword evidence="6" id="KW-0375">Hydrogen ion transport</keyword>
<dbReference type="PROSITE" id="PS50003">
    <property type="entry name" value="PH_DOMAIN"/>
    <property type="match status" value="1"/>
</dbReference>
<dbReference type="InterPro" id="IPR019344">
    <property type="entry name" value="F1F0-ATPsyn_F_prd"/>
</dbReference>
<dbReference type="GO" id="GO:0006233">
    <property type="term" value="P:dTDP biosynthetic process"/>
    <property type="evidence" value="ECO:0007669"/>
    <property type="project" value="InterPro"/>
</dbReference>
<dbReference type="InterPro" id="IPR039430">
    <property type="entry name" value="Thymidylate_kin-like_dom"/>
</dbReference>
<dbReference type="CDD" id="cd01672">
    <property type="entry name" value="TMPK"/>
    <property type="match status" value="1"/>
</dbReference>
<dbReference type="InterPro" id="IPR001849">
    <property type="entry name" value="PH_domain"/>
</dbReference>
<dbReference type="STRING" id="6277.A0A498SA92"/>
<keyword evidence="10" id="KW-0066">ATP synthesis</keyword>
<dbReference type="EC" id="2.7.4.9" evidence="3"/>
<sequence length="1860" mass="212037">MGRRRGRDFGGYGGHNYRYYSCGYKGDGRCRDRGNSVCKVMWRASLHQGIKVTGYQHLAKLGRTLPHFPFQPKATDLPQQETENKNFVENDATELEIVSAANSHTTTTTTDEITTAITQDIELDNEDDLNDNTILISTNKSNLVREVCFDVDQQYLFPQRSGTSLSVRSELCNVSKSHSSKTKETNTDSSWNSCFELHLDFDKSQNPHTSKLKSTATSLEILHTEENVDLNITRTLSVSGQKLASASNENFFIELNHDSDEVYNMGDMNKYIATPKKNIFDDFYNGTHRASDDCLAAICGEASFNSRFAPRWRGLSLSVQNCNRAAIFTTSGNTNTAIDIGKVAAVSENNVLISDIGFSSKYSHDNQAEILLTAPKDQKTLLKELCDCIPLTELPSNLTPSSARSTKTFNDSVLLETLKDTSLSCIMLSDNVHKSECDFNQTQINREEYVKNKTNVEQNTKVELSKDELKRHCFVTHNTIIYPVSHLEMQCFPNSTYQFKYEEKNENSEDTETAALFRDKYSQTKEPVVKQSLEDTNRAVSVLNTMLQRRLNNAGSQNGSFGEERLNSFYSTPPGDPKSPSQKILNIQSFTRTNNGLNDFVDRSDAPLPHVKNLSVRSEVDEKAAMVVNQQYECVAQEPKEDLKQYCHENNSEKTSQISGSDGRSTIRYALESETDYLSDEKILASFASIRQTRKLASLFETMNDAASLEMLREMDHLKRRGKSVPPNIINKTHYRDPEINNRELFQDDLFLQRRRDMTTSLERYGTHLGLSVPCKRNTFKEQFTREKQIDVHSVRSIVNRFESVSNSNGYQNSPRAIQTDTTPRKPKSQKRYSQYLTRMLQPGVTNYKNIQNVQYTVDSNYNLCSVARSPSLRSDEWNDRSPSHNLPYDNTSCANVWDQQQYELGLRKGITSLKRYDSSYSRMTNEILNRKSSYAMQTRIRQINYKPEVQPSCPVTAAIDRLQKHTCEEKFDGEVIDHVAEVEKAFDFVNKTESLITPRQQCSQESLEKPSPPTKDNYSISLYRDLEREHRKSPNGDIPVHFSSLVYLPPPSADERLATHEHKNSVIKSAKLLSQSYMVTTDPMATSTPLDGSPAANSRMHTPASCVLNRSGISSITASTAQEIVQLQQSDIEMQNVKQEIMIQEGQIAQASLALAHCKKNSSFNGTLVELSAQRGLLLARERLLALQNEMQRLKTRRFVKEPVPPMTKRMRGAIDLTSIDVYLNRNFCIRNIDENVSYAFVILLKTDEQVEATQTVTLMDTRALRVSKVHFSDRIRFTNLPIDFTVLLEIYALKVSENRRSDDYSCSMLRNKAKSLLSPSKKTCGNESVVGFSEFICCGHICLNRDTIGMHKFYLDGAVYPLEGTIEIDSRCTTLSPTIEIDFQGFLTMYQIISGLGSWARYWAVLRCGVVQFWKYPDDEASEKPVLACMELSQCTNKEISHAPHEICSRPNAFTIDLLVPTSASLTEKKRVLLSADTKELCSAWLNALNGTLQLYSDWFRDVALISLMATKIPVTKYFRPFVPPLPPGTKIHNDLYWDVYIYRPYCRLWERVGVYLYNRVFNRFEIGVQDKEYNARVHGPYCPWRYYGTKKDTKLMDVKLCDLRSWFSRRDKSIGGIAYAAVKSFYRFEHYYFDHYLINLKLYQMGSRVRGAFIIFEGCDKAGKSLQSRKLVERIKVTGDNANLISFPDRSSDLGKFIDRYLKKEVEMEPKEAHLVFAANRQALMPLMMKKLLEGTHLVVDRYVYSGIAYTLAKGDENITMEWAKLADTGELRPDCVIYLNLPFDQAQKRSGFGDERFDFSNFQEKVNDIMKKFAAEDKDLWKVVDASLSVEEISENVWELVAPVLDNVNKKSLAFL</sequence>
<reference evidence="13 14" key="1">
    <citation type="submission" date="2018-08" db="EMBL/GenBank/DDBJ databases">
        <authorList>
            <person name="Laetsch R D."/>
            <person name="Stevens L."/>
            <person name="Kumar S."/>
            <person name="Blaxter L. M."/>
        </authorList>
    </citation>
    <scope>NUCLEOTIDE SEQUENCE [LARGE SCALE GENOMIC DNA]</scope>
</reference>
<evidence type="ECO:0000256" key="4">
    <source>
        <dbReference type="ARBA" id="ARBA00022448"/>
    </source>
</evidence>
<protein>
    <recommendedName>
        <fullName evidence="3">dTMP kinase</fullName>
        <ecNumber evidence="3">2.7.4.9</ecNumber>
    </recommendedName>
</protein>
<evidence type="ECO:0000256" key="7">
    <source>
        <dbReference type="ARBA" id="ARBA00023065"/>
    </source>
</evidence>
<dbReference type="EMBL" id="UPTC01000020">
    <property type="protein sequence ID" value="VBB25503.1"/>
    <property type="molecule type" value="Genomic_DNA"/>
</dbReference>
<evidence type="ECO:0000256" key="9">
    <source>
        <dbReference type="ARBA" id="ARBA00023136"/>
    </source>
</evidence>
<feature type="region of interest" description="Disordered" evidence="11">
    <location>
        <begin position="998"/>
        <end position="1019"/>
    </location>
</feature>
<dbReference type="InterPro" id="IPR011993">
    <property type="entry name" value="PH-like_dom_sf"/>
</dbReference>
<name>A0A498SA92_ACAVI</name>
<dbReference type="InterPro" id="IPR012966">
    <property type="entry name" value="AHD"/>
</dbReference>
<dbReference type="SUPFAM" id="SSF50729">
    <property type="entry name" value="PH domain-like"/>
    <property type="match status" value="1"/>
</dbReference>
<accession>A0A498SA92</accession>
<dbReference type="Pfam" id="PF10206">
    <property type="entry name" value="WRW"/>
    <property type="match status" value="1"/>
</dbReference>
<dbReference type="InterPro" id="IPR018094">
    <property type="entry name" value="Thymidylate_kinase"/>
</dbReference>
<proteinExistence type="inferred from homology"/>
<evidence type="ECO:0000313" key="13">
    <source>
        <dbReference type="EMBL" id="VBB25503.1"/>
    </source>
</evidence>
<evidence type="ECO:0000256" key="1">
    <source>
        <dbReference type="ARBA" id="ARBA00004325"/>
    </source>
</evidence>
<evidence type="ECO:0000256" key="3">
    <source>
        <dbReference type="ARBA" id="ARBA00012980"/>
    </source>
</evidence>
<dbReference type="GO" id="GO:0005826">
    <property type="term" value="C:actomyosin contractile ring"/>
    <property type="evidence" value="ECO:0007669"/>
    <property type="project" value="TreeGrafter"/>
</dbReference>
<evidence type="ECO:0000256" key="5">
    <source>
        <dbReference type="ARBA" id="ARBA00022547"/>
    </source>
</evidence>
<dbReference type="InterPro" id="IPR051364">
    <property type="entry name" value="Cytokinesis/Rho-signaling"/>
</dbReference>
<dbReference type="GO" id="GO:0004798">
    <property type="term" value="F:dTMP kinase activity"/>
    <property type="evidence" value="ECO:0007669"/>
    <property type="project" value="UniProtKB-EC"/>
</dbReference>
<dbReference type="InterPro" id="IPR037840">
    <property type="entry name" value="PH_Anillin"/>
</dbReference>
<dbReference type="Proteomes" id="UP000276991">
    <property type="component" value="Unassembled WGS sequence"/>
</dbReference>
<dbReference type="GO" id="GO:0031966">
    <property type="term" value="C:mitochondrial membrane"/>
    <property type="evidence" value="ECO:0007669"/>
    <property type="project" value="UniProtKB-SubCell"/>
</dbReference>
<dbReference type="PANTHER" id="PTHR21538">
    <property type="entry name" value="ANILLIN/RHOTEKIN RTKN"/>
    <property type="match status" value="1"/>
</dbReference>
<feature type="region of interest" description="Disordered" evidence="11">
    <location>
        <begin position="553"/>
        <end position="581"/>
    </location>
</feature>
<dbReference type="GO" id="GO:1902600">
    <property type="term" value="P:proton transmembrane transport"/>
    <property type="evidence" value="ECO:0007669"/>
    <property type="project" value="UniProtKB-KW"/>
</dbReference>
<keyword evidence="14" id="KW-1185">Reference proteome</keyword>
<evidence type="ECO:0000259" key="12">
    <source>
        <dbReference type="PROSITE" id="PS50003"/>
    </source>
</evidence>
<dbReference type="GO" id="GO:0031106">
    <property type="term" value="P:septin ring organization"/>
    <property type="evidence" value="ECO:0007669"/>
    <property type="project" value="TreeGrafter"/>
</dbReference>
<dbReference type="CDD" id="cd01263">
    <property type="entry name" value="PH_anillin"/>
    <property type="match status" value="1"/>
</dbReference>
<dbReference type="InterPro" id="IPR027417">
    <property type="entry name" value="P-loop_NTPase"/>
</dbReference>
<dbReference type="GO" id="GO:0000915">
    <property type="term" value="P:actomyosin contractile ring assembly"/>
    <property type="evidence" value="ECO:0007669"/>
    <property type="project" value="TreeGrafter"/>
</dbReference>
<dbReference type="Pfam" id="PF02223">
    <property type="entry name" value="Thymidylate_kin"/>
    <property type="match status" value="1"/>
</dbReference>
<dbReference type="NCBIfam" id="TIGR00041">
    <property type="entry name" value="DTMP_kinase"/>
    <property type="match status" value="1"/>
</dbReference>
<keyword evidence="7" id="KW-0406">Ion transport</keyword>
<dbReference type="GO" id="GO:0005524">
    <property type="term" value="F:ATP binding"/>
    <property type="evidence" value="ECO:0007669"/>
    <property type="project" value="InterPro"/>
</dbReference>
<feature type="compositionally biased region" description="Polar residues" evidence="11">
    <location>
        <begin position="806"/>
        <end position="822"/>
    </location>
</feature>
<gene>
    <name evidence="13" type="ORF">NAV_LOCUS333</name>
</gene>
<keyword evidence="4" id="KW-0813">Transport</keyword>
<dbReference type="SMART" id="SM00233">
    <property type="entry name" value="PH"/>
    <property type="match status" value="1"/>
</dbReference>
<dbReference type="SUPFAM" id="SSF52540">
    <property type="entry name" value="P-loop containing nucleoside triphosphate hydrolases"/>
    <property type="match status" value="1"/>
</dbReference>
<evidence type="ECO:0000313" key="14">
    <source>
        <dbReference type="Proteomes" id="UP000276991"/>
    </source>
</evidence>
<keyword evidence="9" id="KW-0472">Membrane</keyword>
<dbReference type="Gene3D" id="3.40.50.300">
    <property type="entry name" value="P-loop containing nucleotide triphosphate hydrolases"/>
    <property type="match status" value="1"/>
</dbReference>
<comment type="subcellular location">
    <subcellularLocation>
        <location evidence="1">Mitochondrion membrane</location>
    </subcellularLocation>
</comment>
<evidence type="ECO:0000256" key="11">
    <source>
        <dbReference type="SAM" id="MobiDB-lite"/>
    </source>
</evidence>
<dbReference type="Pfam" id="PF08174">
    <property type="entry name" value="Anillin"/>
    <property type="match status" value="1"/>
</dbReference>
<feature type="region of interest" description="Disordered" evidence="11">
    <location>
        <begin position="806"/>
        <end position="832"/>
    </location>
</feature>
<evidence type="ECO:0000256" key="6">
    <source>
        <dbReference type="ARBA" id="ARBA00022781"/>
    </source>
</evidence>
<dbReference type="HAMAP" id="MF_00165">
    <property type="entry name" value="Thymidylate_kinase"/>
    <property type="match status" value="1"/>
</dbReference>
<evidence type="ECO:0000256" key="8">
    <source>
        <dbReference type="ARBA" id="ARBA00023128"/>
    </source>
</evidence>
<dbReference type="GO" id="GO:0045259">
    <property type="term" value="C:proton-transporting ATP synthase complex"/>
    <property type="evidence" value="ECO:0007669"/>
    <property type="project" value="UniProtKB-KW"/>
</dbReference>
<comment type="similarity">
    <text evidence="2">Belongs to the ATPase F chain family.</text>
</comment>
<dbReference type="GO" id="GO:0000281">
    <property type="term" value="P:mitotic cytokinesis"/>
    <property type="evidence" value="ECO:0007669"/>
    <property type="project" value="TreeGrafter"/>
</dbReference>
<dbReference type="Pfam" id="PF00169">
    <property type="entry name" value="PH"/>
    <property type="match status" value="1"/>
</dbReference>
<dbReference type="GO" id="GO:0006754">
    <property type="term" value="P:ATP biosynthetic process"/>
    <property type="evidence" value="ECO:0007669"/>
    <property type="project" value="UniProtKB-KW"/>
</dbReference>
<dbReference type="Gene3D" id="2.30.29.30">
    <property type="entry name" value="Pleckstrin-homology domain (PH domain)/Phosphotyrosine-binding domain (PTB)"/>
    <property type="match status" value="1"/>
</dbReference>
<dbReference type="OrthoDB" id="425602at2759"/>
<organism evidence="13 14">
    <name type="scientific">Acanthocheilonema viteae</name>
    <name type="common">Filarial nematode worm</name>
    <name type="synonym">Dipetalonema viteae</name>
    <dbReference type="NCBI Taxonomy" id="6277"/>
    <lineage>
        <taxon>Eukaryota</taxon>
        <taxon>Metazoa</taxon>
        <taxon>Ecdysozoa</taxon>
        <taxon>Nematoda</taxon>
        <taxon>Chromadorea</taxon>
        <taxon>Rhabditida</taxon>
        <taxon>Spirurina</taxon>
        <taxon>Spiruromorpha</taxon>
        <taxon>Filarioidea</taxon>
        <taxon>Onchocercidae</taxon>
        <taxon>Acanthocheilonema</taxon>
    </lineage>
</organism>
<keyword evidence="5" id="KW-0138">CF(0)</keyword>
<dbReference type="PANTHER" id="PTHR21538:SF23">
    <property type="entry name" value="ANILLIN"/>
    <property type="match status" value="1"/>
</dbReference>
<keyword evidence="8" id="KW-0496">Mitochondrion</keyword>
<evidence type="ECO:0000256" key="2">
    <source>
        <dbReference type="ARBA" id="ARBA00005895"/>
    </source>
</evidence>